<dbReference type="Proteomes" id="UP000195755">
    <property type="component" value="Chromosome"/>
</dbReference>
<evidence type="ECO:0000313" key="1">
    <source>
        <dbReference type="EMBL" id="ARZ68875.1"/>
    </source>
</evidence>
<protein>
    <submittedName>
        <fullName evidence="1">Uncharacterized protein</fullName>
    </submittedName>
</protein>
<dbReference type="AlphaFoldDB" id="A0A1Z2L3K2"/>
<reference evidence="1 2" key="1">
    <citation type="submission" date="2017-06" db="EMBL/GenBank/DDBJ databases">
        <title>Streptomyces albireticuli Genome sequencing and assembly.</title>
        <authorList>
            <person name="Wang Y."/>
            <person name="Du B."/>
            <person name="Ding Y."/>
            <person name="Liu H."/>
            <person name="Hou Q."/>
            <person name="Liu K."/>
            <person name="Yao L."/>
            <person name="Wang C."/>
        </authorList>
    </citation>
    <scope>NUCLEOTIDE SEQUENCE [LARGE SCALE GENOMIC DNA]</scope>
    <source>
        <strain evidence="1 2">MDJK11</strain>
    </source>
</reference>
<name>A0A1Z2L3K2_9ACTN</name>
<dbReference type="KEGG" id="salj:SMD11_3235"/>
<sequence length="31" mass="3572">MPAVSILRKILDKLLGRKPKKKNDASIYPMF</sequence>
<evidence type="ECO:0000313" key="2">
    <source>
        <dbReference type="Proteomes" id="UP000195755"/>
    </source>
</evidence>
<dbReference type="EMBL" id="CP021744">
    <property type="protein sequence ID" value="ARZ68875.1"/>
    <property type="molecule type" value="Genomic_DNA"/>
</dbReference>
<organism evidence="1 2">
    <name type="scientific">Streptomyces albireticuli</name>
    <dbReference type="NCBI Taxonomy" id="1940"/>
    <lineage>
        <taxon>Bacteria</taxon>
        <taxon>Bacillati</taxon>
        <taxon>Actinomycetota</taxon>
        <taxon>Actinomycetes</taxon>
        <taxon>Kitasatosporales</taxon>
        <taxon>Streptomycetaceae</taxon>
        <taxon>Streptomyces</taxon>
    </lineage>
</organism>
<gene>
    <name evidence="1" type="ORF">SMD11_3235</name>
</gene>
<proteinExistence type="predicted"/>
<accession>A0A1Z2L3K2</accession>